<dbReference type="Pfam" id="PF02872">
    <property type="entry name" value="5_nucleotid_C"/>
    <property type="match status" value="1"/>
</dbReference>
<dbReference type="RefSeq" id="WP_224453711.1">
    <property type="nucleotide sequence ID" value="NZ_BAAAGG010000005.1"/>
</dbReference>
<feature type="domain" description="5'-Nucleotidase C-terminal" evidence="1">
    <location>
        <begin position="74"/>
        <end position="210"/>
    </location>
</feature>
<dbReference type="PANTHER" id="PTHR11575">
    <property type="entry name" value="5'-NUCLEOTIDASE-RELATED"/>
    <property type="match status" value="1"/>
</dbReference>
<keyword evidence="3" id="KW-1185">Reference proteome</keyword>
<dbReference type="Proteomes" id="UP001500185">
    <property type="component" value="Unassembled WGS sequence"/>
</dbReference>
<accession>A0ABN1K6I2</accession>
<dbReference type="EMBL" id="BAAAGG010000005">
    <property type="protein sequence ID" value="GAA0756378.1"/>
    <property type="molecule type" value="Genomic_DNA"/>
</dbReference>
<sequence length="250" mass="28261">MKKISILFLVFSLWACSENPKTLSKIDAQQIQISDSIAKNKELEDFIAPYRERITEEMEGVLAYTPEAMYKSDAKFNTPIGNMMADAVMEMANPIFENRTGNKIDAVILNYGGIRSGINAGDISTRTAYNIMPFENEVAVAAFSSEELRALINYLAKNKTAHPIAGLQVILNADGDLHEAKVNGEQIQNKTYYVATSDYLIKGGDRMDFFLNAEKVETLDYKLRNLFIDYFKKKDTIAPVRDERFIQLQN</sequence>
<evidence type="ECO:0000259" key="1">
    <source>
        <dbReference type="Pfam" id="PF02872"/>
    </source>
</evidence>
<evidence type="ECO:0000313" key="3">
    <source>
        <dbReference type="Proteomes" id="UP001500185"/>
    </source>
</evidence>
<dbReference type="InterPro" id="IPR006179">
    <property type="entry name" value="5_nucleotidase/apyrase"/>
</dbReference>
<gene>
    <name evidence="2" type="ORF">GCM10009433_11730</name>
</gene>
<comment type="caution">
    <text evidence="2">The sequence shown here is derived from an EMBL/GenBank/DDBJ whole genome shotgun (WGS) entry which is preliminary data.</text>
</comment>
<proteinExistence type="predicted"/>
<dbReference type="PANTHER" id="PTHR11575:SF24">
    <property type="entry name" value="5'-NUCLEOTIDASE"/>
    <property type="match status" value="1"/>
</dbReference>
<evidence type="ECO:0000313" key="2">
    <source>
        <dbReference type="EMBL" id="GAA0756378.1"/>
    </source>
</evidence>
<protein>
    <submittedName>
        <fullName evidence="2">5'-nucleotidase</fullName>
    </submittedName>
</protein>
<reference evidence="2 3" key="1">
    <citation type="journal article" date="2019" name="Int. J. Syst. Evol. Microbiol.">
        <title>The Global Catalogue of Microorganisms (GCM) 10K type strain sequencing project: providing services to taxonomists for standard genome sequencing and annotation.</title>
        <authorList>
            <consortium name="The Broad Institute Genomics Platform"/>
            <consortium name="The Broad Institute Genome Sequencing Center for Infectious Disease"/>
            <person name="Wu L."/>
            <person name="Ma J."/>
        </authorList>
    </citation>
    <scope>NUCLEOTIDE SEQUENCE [LARGE SCALE GENOMIC DNA]</scope>
    <source>
        <strain evidence="2 3">JCM 16231</strain>
    </source>
</reference>
<organism evidence="2 3">
    <name type="scientific">Psychroflexus lacisalsi</name>
    <dbReference type="NCBI Taxonomy" id="503928"/>
    <lineage>
        <taxon>Bacteria</taxon>
        <taxon>Pseudomonadati</taxon>
        <taxon>Bacteroidota</taxon>
        <taxon>Flavobacteriia</taxon>
        <taxon>Flavobacteriales</taxon>
        <taxon>Flavobacteriaceae</taxon>
        <taxon>Psychroflexus</taxon>
    </lineage>
</organism>
<name>A0ABN1K6I2_9FLAO</name>
<dbReference type="Gene3D" id="3.90.780.10">
    <property type="entry name" value="5'-Nucleotidase, C-terminal domain"/>
    <property type="match status" value="1"/>
</dbReference>
<dbReference type="InterPro" id="IPR036907">
    <property type="entry name" value="5'-Nucleotdase_C_sf"/>
</dbReference>
<dbReference type="SUPFAM" id="SSF55816">
    <property type="entry name" value="5'-nucleotidase (syn. UDP-sugar hydrolase), C-terminal domain"/>
    <property type="match status" value="1"/>
</dbReference>
<dbReference type="InterPro" id="IPR008334">
    <property type="entry name" value="5'-Nucleotdase_C"/>
</dbReference>